<name>A0ABY5R1C6_9HYPH</name>
<keyword evidence="3" id="KW-1185">Reference proteome</keyword>
<reference evidence="2" key="1">
    <citation type="submission" date="2020-09" db="EMBL/GenBank/DDBJ databases">
        <title>Rhizobia associated with sainfoin plants.</title>
        <authorList>
            <person name="Asharfi S."/>
            <person name="Kuzmanovic N."/>
            <person name="Bunk B."/>
            <person name="Sproeer C."/>
            <person name="Becker M."/>
            <person name="Thuenen T."/>
        </authorList>
    </citation>
    <scope>NUCLEOTIDE SEQUENCE</scope>
    <source>
        <strain evidence="2">OM4</strain>
    </source>
</reference>
<keyword evidence="1" id="KW-0732">Signal</keyword>
<dbReference type="EMBL" id="CP062229">
    <property type="protein sequence ID" value="UVC16472.1"/>
    <property type="molecule type" value="Genomic_DNA"/>
</dbReference>
<proteinExistence type="predicted"/>
<organism evidence="2 3">
    <name type="scientific">Mesorhizobium onobrychidis</name>
    <dbReference type="NCBI Taxonomy" id="2775404"/>
    <lineage>
        <taxon>Bacteria</taxon>
        <taxon>Pseudomonadati</taxon>
        <taxon>Pseudomonadota</taxon>
        <taxon>Alphaproteobacteria</taxon>
        <taxon>Hyphomicrobiales</taxon>
        <taxon>Phyllobacteriaceae</taxon>
        <taxon>Mesorhizobium</taxon>
    </lineage>
</organism>
<feature type="chain" id="PRO_5045071465" evidence="1">
    <location>
        <begin position="23"/>
        <end position="91"/>
    </location>
</feature>
<gene>
    <name evidence="2" type="ORF">IHQ72_04640</name>
</gene>
<dbReference type="Proteomes" id="UP001058098">
    <property type="component" value="Chromosome"/>
</dbReference>
<dbReference type="RefSeq" id="WP_258121391.1">
    <property type="nucleotide sequence ID" value="NZ_CP062229.1"/>
</dbReference>
<protein>
    <submittedName>
        <fullName evidence="2">Uncharacterized protein</fullName>
    </submittedName>
</protein>
<sequence length="91" mass="9784">MNIKNVCLGAVALSMISGAAFAGALDSPDNMAPFYTDSSMKTMKPKEEFKTTFMSMPKEKQEAMKKECNDAAMSKPYAEFCANVQALGGAN</sequence>
<feature type="signal peptide" evidence="1">
    <location>
        <begin position="1"/>
        <end position="22"/>
    </location>
</feature>
<accession>A0ABY5R1C6</accession>
<evidence type="ECO:0000313" key="2">
    <source>
        <dbReference type="EMBL" id="UVC16472.1"/>
    </source>
</evidence>
<evidence type="ECO:0000256" key="1">
    <source>
        <dbReference type="SAM" id="SignalP"/>
    </source>
</evidence>
<evidence type="ECO:0000313" key="3">
    <source>
        <dbReference type="Proteomes" id="UP001058098"/>
    </source>
</evidence>